<comment type="caution">
    <text evidence="1">The sequence shown here is derived from an EMBL/GenBank/DDBJ whole genome shotgun (WGS) entry which is preliminary data.</text>
</comment>
<evidence type="ECO:0000313" key="2">
    <source>
        <dbReference type="Proteomes" id="UP001054837"/>
    </source>
</evidence>
<dbReference type="EMBL" id="BPLQ01001054">
    <property type="protein sequence ID" value="GIX77812.1"/>
    <property type="molecule type" value="Genomic_DNA"/>
</dbReference>
<reference evidence="1 2" key="1">
    <citation type="submission" date="2021-06" db="EMBL/GenBank/DDBJ databases">
        <title>Caerostris darwini draft genome.</title>
        <authorList>
            <person name="Kono N."/>
            <person name="Arakawa K."/>
        </authorList>
    </citation>
    <scope>NUCLEOTIDE SEQUENCE [LARGE SCALE GENOMIC DNA]</scope>
</reference>
<dbReference type="AlphaFoldDB" id="A0AAV4MZ42"/>
<dbReference type="Proteomes" id="UP001054837">
    <property type="component" value="Unassembled WGS sequence"/>
</dbReference>
<proteinExistence type="predicted"/>
<organism evidence="1 2">
    <name type="scientific">Caerostris darwini</name>
    <dbReference type="NCBI Taxonomy" id="1538125"/>
    <lineage>
        <taxon>Eukaryota</taxon>
        <taxon>Metazoa</taxon>
        <taxon>Ecdysozoa</taxon>
        <taxon>Arthropoda</taxon>
        <taxon>Chelicerata</taxon>
        <taxon>Arachnida</taxon>
        <taxon>Araneae</taxon>
        <taxon>Araneomorphae</taxon>
        <taxon>Entelegynae</taxon>
        <taxon>Araneoidea</taxon>
        <taxon>Araneidae</taxon>
        <taxon>Caerostris</taxon>
    </lineage>
</organism>
<sequence>MANCRYVTSIHLYLVTINPRKTTKKQLRYRRQTHLLLTPPEIYIARGSFPFLRNAYEKVYATFIRAVSDCKAGCFWFSSSATYRPNFGRHPYIFMCTFGFGQPFHPPHPHDDELYAKPKDLRSRHPMNELSREETLKKKKKERVKDAVSYSLVGF</sequence>
<keyword evidence="2" id="KW-1185">Reference proteome</keyword>
<gene>
    <name evidence="1" type="ORF">CDAR_85091</name>
</gene>
<evidence type="ECO:0000313" key="1">
    <source>
        <dbReference type="EMBL" id="GIX77812.1"/>
    </source>
</evidence>
<accession>A0AAV4MZ42</accession>
<protein>
    <submittedName>
        <fullName evidence="1">Uncharacterized protein</fullName>
    </submittedName>
</protein>
<name>A0AAV4MZ42_9ARAC</name>